<feature type="transmembrane region" description="Helical" evidence="1">
    <location>
        <begin position="12"/>
        <end position="30"/>
    </location>
</feature>
<accession>A0A6G4N692</accession>
<feature type="transmembrane region" description="Helical" evidence="1">
    <location>
        <begin position="36"/>
        <end position="56"/>
    </location>
</feature>
<keyword evidence="1" id="KW-1133">Transmembrane helix</keyword>
<evidence type="ECO:0000256" key="1">
    <source>
        <dbReference type="SAM" id="Phobius"/>
    </source>
</evidence>
<proteinExistence type="predicted"/>
<feature type="non-terminal residue" evidence="2">
    <location>
        <position position="1"/>
    </location>
</feature>
<dbReference type="EMBL" id="JAAJBW010000271">
    <property type="protein sequence ID" value="NGG26131.1"/>
    <property type="molecule type" value="Genomic_DNA"/>
</dbReference>
<sequence>GYSLFSSNVRYLTISILLSIMLAYTTHILFGSKILLFIIMSIAIIQHLLQIAYIKYLEKYFTDLMREI</sequence>
<evidence type="ECO:0000313" key="2">
    <source>
        <dbReference type="EMBL" id="NGG26131.1"/>
    </source>
</evidence>
<comment type="caution">
    <text evidence="2">The sequence shown here is derived from an EMBL/GenBank/DDBJ whole genome shotgun (WGS) entry which is preliminary data.</text>
</comment>
<dbReference type="AlphaFoldDB" id="A0A6G4N692"/>
<protein>
    <submittedName>
        <fullName evidence="2">DUF1430 domain-containing protein</fullName>
    </submittedName>
</protein>
<reference evidence="2" key="1">
    <citation type="submission" date="2020-02" db="EMBL/GenBank/DDBJ databases">
        <title>Novel Insights Into The Classification of Staphylococcal Beta-Lactamases In Relation To The Cefazolin Inoculum Effect.</title>
        <authorList>
            <person name="Carvajal L.P."/>
            <person name="Rincon S."/>
            <person name="Echeverri A."/>
            <person name="Porras J."/>
            <person name="Rios R."/>
            <person name="Ordonez K."/>
            <person name="Seas C."/>
            <person name="Gomez-Villegas S."/>
            <person name="Diaz L."/>
            <person name="Arias C.A."/>
            <person name="Reyes J."/>
        </authorList>
    </citation>
    <scope>NUCLEOTIDE SEQUENCE</scope>
    <source>
        <strain evidence="2">UG241</strain>
    </source>
</reference>
<gene>
    <name evidence="2" type="ORF">G0Y31_09100</name>
</gene>
<organism evidence="2">
    <name type="scientific">Staphylococcus aureus</name>
    <dbReference type="NCBI Taxonomy" id="1280"/>
    <lineage>
        <taxon>Bacteria</taxon>
        <taxon>Bacillati</taxon>
        <taxon>Bacillota</taxon>
        <taxon>Bacilli</taxon>
        <taxon>Bacillales</taxon>
        <taxon>Staphylococcaceae</taxon>
        <taxon>Staphylococcus</taxon>
    </lineage>
</organism>
<name>A0A6G4N692_STAAU</name>
<keyword evidence="1" id="KW-0812">Transmembrane</keyword>
<dbReference type="Pfam" id="PF07242">
    <property type="entry name" value="DUF1430"/>
    <property type="match status" value="1"/>
</dbReference>
<dbReference type="InterPro" id="IPR006541">
    <property type="entry name" value="Bacteriocin_ass"/>
</dbReference>
<keyword evidence="1" id="KW-0472">Membrane</keyword>